<evidence type="ECO:0000256" key="4">
    <source>
        <dbReference type="ARBA" id="ARBA00022840"/>
    </source>
</evidence>
<dbReference type="VEuPathDB" id="MicrosporidiaDB:NEDG_01554"/>
<keyword evidence="1" id="KW-0547">Nucleotide-binding</keyword>
<protein>
    <submittedName>
        <fullName evidence="11">ATP-dependent RNA helicase DDX47/RRP3</fullName>
    </submittedName>
</protein>
<dbReference type="OrthoDB" id="10261904at2759"/>
<evidence type="ECO:0000259" key="9">
    <source>
        <dbReference type="PROSITE" id="PS51194"/>
    </source>
</evidence>
<dbReference type="GeneID" id="93647904"/>
<evidence type="ECO:0000256" key="3">
    <source>
        <dbReference type="ARBA" id="ARBA00022806"/>
    </source>
</evidence>
<dbReference type="EMBL" id="LTDL01000038">
    <property type="protein sequence ID" value="OAG30007.1"/>
    <property type="molecule type" value="Genomic_DNA"/>
</dbReference>
<dbReference type="AlphaFoldDB" id="A0A177EDJ0"/>
<dbReference type="InterPro" id="IPR027417">
    <property type="entry name" value="P-loop_NTPase"/>
</dbReference>
<evidence type="ECO:0000256" key="5">
    <source>
        <dbReference type="ARBA" id="ARBA00022884"/>
    </source>
</evidence>
<feature type="compositionally biased region" description="Basic residues" evidence="7">
    <location>
        <begin position="411"/>
        <end position="421"/>
    </location>
</feature>
<dbReference type="GO" id="GO:0003723">
    <property type="term" value="F:RNA binding"/>
    <property type="evidence" value="ECO:0007669"/>
    <property type="project" value="UniProtKB-KW"/>
</dbReference>
<evidence type="ECO:0000259" key="8">
    <source>
        <dbReference type="PROSITE" id="PS51192"/>
    </source>
</evidence>
<proteinExistence type="predicted"/>
<sequence>MEAHAEKSSFRDFGLDESLVEACEKMGLVTPTPIQGDILAQLQRKKDIVAVSGTGTGKTVAYALPILHHLLKDDKYFYALVLLPTRELAQQVHAVFAELGKEVGLRTSLLIGGVDVVIQGKMLASRPHVIIGTPGRVAHHLKNTKGITLETFRYLVLDECDRLLDGDFEGEVKEVLGLLGDKKNTFLITATITKRVLQLKEKLLLKPLHFETLSSETISPNLLQNYAYLPNRHKEVYLYEIVRKLGISKAIIFVSTCLGSEKLEKLLTALGETVCVIHGGKPQGERTAIIEGFRAGSKNILIATDVVARGIDIPHTKLILNYDLPETHKDYIHRVGRTARAGQSGRSITFVTQYDVQDFQRLEARISTRMEEYKIDPQAIQELIDTVSAAKRETDAAVKEEGLGQKLKDLKARKKNPRHGAKSFGGKKGSGSASKKHSRV</sequence>
<keyword evidence="3 11" id="KW-0347">Helicase</keyword>
<keyword evidence="5" id="KW-0694">RNA-binding</keyword>
<dbReference type="SUPFAM" id="SSF52540">
    <property type="entry name" value="P-loop containing nucleoside triphosphate hydrolases"/>
    <property type="match status" value="1"/>
</dbReference>
<evidence type="ECO:0000259" key="10">
    <source>
        <dbReference type="PROSITE" id="PS51195"/>
    </source>
</evidence>
<dbReference type="STRING" id="1805483.A0A177EDJ0"/>
<dbReference type="CDD" id="cd18787">
    <property type="entry name" value="SF2_C_DEAD"/>
    <property type="match status" value="1"/>
</dbReference>
<dbReference type="Gene3D" id="3.40.50.300">
    <property type="entry name" value="P-loop containing nucleotide triphosphate hydrolases"/>
    <property type="match status" value="2"/>
</dbReference>
<dbReference type="PROSITE" id="PS51192">
    <property type="entry name" value="HELICASE_ATP_BIND_1"/>
    <property type="match status" value="1"/>
</dbReference>
<evidence type="ECO:0000256" key="2">
    <source>
        <dbReference type="ARBA" id="ARBA00022801"/>
    </source>
</evidence>
<organism evidence="11 12">
    <name type="scientific">Nematocida displodere</name>
    <dbReference type="NCBI Taxonomy" id="1805483"/>
    <lineage>
        <taxon>Eukaryota</taxon>
        <taxon>Fungi</taxon>
        <taxon>Fungi incertae sedis</taxon>
        <taxon>Microsporidia</taxon>
        <taxon>Nematocida</taxon>
    </lineage>
</organism>
<comment type="caution">
    <text evidence="11">The sequence shown here is derived from an EMBL/GenBank/DDBJ whole genome shotgun (WGS) entry which is preliminary data.</text>
</comment>
<dbReference type="InterPro" id="IPR014001">
    <property type="entry name" value="Helicase_ATP-bd"/>
</dbReference>
<dbReference type="InterPro" id="IPR050079">
    <property type="entry name" value="DEAD_box_RNA_helicase"/>
</dbReference>
<dbReference type="GO" id="GO:0005829">
    <property type="term" value="C:cytosol"/>
    <property type="evidence" value="ECO:0007669"/>
    <property type="project" value="TreeGrafter"/>
</dbReference>
<dbReference type="PROSITE" id="PS51195">
    <property type="entry name" value="Q_MOTIF"/>
    <property type="match status" value="1"/>
</dbReference>
<evidence type="ECO:0000256" key="6">
    <source>
        <dbReference type="PROSITE-ProRule" id="PRU00552"/>
    </source>
</evidence>
<evidence type="ECO:0000313" key="11">
    <source>
        <dbReference type="EMBL" id="OAG30007.1"/>
    </source>
</evidence>
<accession>A0A177EDJ0</accession>
<dbReference type="Proteomes" id="UP000185944">
    <property type="component" value="Unassembled WGS sequence"/>
</dbReference>
<dbReference type="GO" id="GO:0016787">
    <property type="term" value="F:hydrolase activity"/>
    <property type="evidence" value="ECO:0007669"/>
    <property type="project" value="UniProtKB-KW"/>
</dbReference>
<feature type="compositionally biased region" description="Basic and acidic residues" evidence="7">
    <location>
        <begin position="395"/>
        <end position="410"/>
    </location>
</feature>
<keyword evidence="12" id="KW-1185">Reference proteome</keyword>
<dbReference type="Pfam" id="PF00271">
    <property type="entry name" value="Helicase_C"/>
    <property type="match status" value="1"/>
</dbReference>
<dbReference type="InterPro" id="IPR011545">
    <property type="entry name" value="DEAD/DEAH_box_helicase_dom"/>
</dbReference>
<evidence type="ECO:0000256" key="7">
    <source>
        <dbReference type="SAM" id="MobiDB-lite"/>
    </source>
</evidence>
<reference evidence="11 12" key="1">
    <citation type="submission" date="2016-02" db="EMBL/GenBank/DDBJ databases">
        <title>Discovery of a natural microsporidian pathogen with a broad tissue tropism in Caenorhabditis elegans.</title>
        <authorList>
            <person name="Luallen R.J."/>
            <person name="Reinke A.W."/>
            <person name="Tong L."/>
            <person name="Botts M.R."/>
            <person name="Felix M.-A."/>
            <person name="Troemel E.R."/>
        </authorList>
    </citation>
    <scope>NUCLEOTIDE SEQUENCE [LARGE SCALE GENOMIC DNA]</scope>
    <source>
        <strain evidence="11 12">JUm2807</strain>
    </source>
</reference>
<feature type="region of interest" description="Disordered" evidence="7">
    <location>
        <begin position="395"/>
        <end position="440"/>
    </location>
</feature>
<dbReference type="PANTHER" id="PTHR47959">
    <property type="entry name" value="ATP-DEPENDENT RNA HELICASE RHLE-RELATED"/>
    <property type="match status" value="1"/>
</dbReference>
<dbReference type="InterPro" id="IPR014014">
    <property type="entry name" value="RNA_helicase_DEAD_Q_motif"/>
</dbReference>
<feature type="domain" description="Helicase ATP-binding" evidence="8">
    <location>
        <begin position="39"/>
        <end position="210"/>
    </location>
</feature>
<evidence type="ECO:0000256" key="1">
    <source>
        <dbReference type="ARBA" id="ARBA00022741"/>
    </source>
</evidence>
<dbReference type="RefSeq" id="XP_067544559.1">
    <property type="nucleotide sequence ID" value="XM_067688972.1"/>
</dbReference>
<dbReference type="InterPro" id="IPR001650">
    <property type="entry name" value="Helicase_C-like"/>
</dbReference>
<feature type="domain" description="Helicase C-terminal" evidence="9">
    <location>
        <begin position="237"/>
        <end position="381"/>
    </location>
</feature>
<gene>
    <name evidence="11" type="ORF">NEDG_01554</name>
</gene>
<feature type="short sequence motif" description="Q motif" evidence="6">
    <location>
        <begin position="8"/>
        <end position="36"/>
    </location>
</feature>
<dbReference type="SMART" id="SM00490">
    <property type="entry name" value="HELICc"/>
    <property type="match status" value="1"/>
</dbReference>
<evidence type="ECO:0000313" key="12">
    <source>
        <dbReference type="Proteomes" id="UP000185944"/>
    </source>
</evidence>
<keyword evidence="4" id="KW-0067">ATP-binding</keyword>
<dbReference type="GO" id="GO:0005524">
    <property type="term" value="F:ATP binding"/>
    <property type="evidence" value="ECO:0007669"/>
    <property type="project" value="UniProtKB-KW"/>
</dbReference>
<dbReference type="SMART" id="SM00487">
    <property type="entry name" value="DEXDc"/>
    <property type="match status" value="1"/>
</dbReference>
<dbReference type="PANTHER" id="PTHR47959:SF24">
    <property type="entry name" value="ATP-DEPENDENT RNA HELICASE"/>
    <property type="match status" value="1"/>
</dbReference>
<dbReference type="PROSITE" id="PS51194">
    <property type="entry name" value="HELICASE_CTER"/>
    <property type="match status" value="1"/>
</dbReference>
<dbReference type="GO" id="GO:0003724">
    <property type="term" value="F:RNA helicase activity"/>
    <property type="evidence" value="ECO:0007669"/>
    <property type="project" value="InterPro"/>
</dbReference>
<dbReference type="Pfam" id="PF00270">
    <property type="entry name" value="DEAD"/>
    <property type="match status" value="1"/>
</dbReference>
<feature type="domain" description="DEAD-box RNA helicase Q" evidence="10">
    <location>
        <begin position="8"/>
        <end position="36"/>
    </location>
</feature>
<keyword evidence="2" id="KW-0378">Hydrolase</keyword>
<name>A0A177EDJ0_9MICR</name>